<dbReference type="AlphaFoldDB" id="G5A771"/>
<dbReference type="FunFam" id="3.40.50.300:FF:000251">
    <property type="entry name" value="ABC transporter B family member 19"/>
    <property type="match status" value="2"/>
</dbReference>
<dbReference type="InterPro" id="IPR039421">
    <property type="entry name" value="Type_1_exporter"/>
</dbReference>
<dbReference type="SMART" id="SM00382">
    <property type="entry name" value="AAA"/>
    <property type="match status" value="2"/>
</dbReference>
<dbReference type="FunCoup" id="G5A771">
    <property type="interactions" value="4"/>
</dbReference>
<dbReference type="Proteomes" id="UP000002640">
    <property type="component" value="Unassembled WGS sequence"/>
</dbReference>
<dbReference type="InterPro" id="IPR036640">
    <property type="entry name" value="ABC1_TM_sf"/>
</dbReference>
<dbReference type="InParanoid" id="G5A771"/>
<evidence type="ECO:0000259" key="10">
    <source>
        <dbReference type="PROSITE" id="PS50929"/>
    </source>
</evidence>
<dbReference type="CDD" id="cd18577">
    <property type="entry name" value="ABC_6TM_Pgp_ABCB1_D1_like"/>
    <property type="match status" value="1"/>
</dbReference>
<dbReference type="GO" id="GO:0015421">
    <property type="term" value="F:ABC-type oligopeptide transporter activity"/>
    <property type="evidence" value="ECO:0007669"/>
    <property type="project" value="TreeGrafter"/>
</dbReference>
<feature type="transmembrane region" description="Helical" evidence="8">
    <location>
        <begin position="854"/>
        <end position="876"/>
    </location>
</feature>
<feature type="transmembrane region" description="Helical" evidence="8">
    <location>
        <begin position="685"/>
        <end position="707"/>
    </location>
</feature>
<feature type="domain" description="ABC transporter" evidence="9">
    <location>
        <begin position="949"/>
        <end position="1188"/>
    </location>
</feature>
<comment type="subcellular location">
    <subcellularLocation>
        <location evidence="1">Membrane</location>
        <topology evidence="1">Multi-pass membrane protein</topology>
    </subcellularLocation>
</comment>
<evidence type="ECO:0000256" key="1">
    <source>
        <dbReference type="ARBA" id="ARBA00004141"/>
    </source>
</evidence>
<feature type="domain" description="ABC transmembrane type-1" evidence="10">
    <location>
        <begin position="48"/>
        <end position="317"/>
    </location>
</feature>
<dbReference type="GO" id="GO:0005524">
    <property type="term" value="F:ATP binding"/>
    <property type="evidence" value="ECO:0007669"/>
    <property type="project" value="UniProtKB-KW"/>
</dbReference>
<gene>
    <name evidence="11" type="ORF">PHYSODRAFT_339546</name>
</gene>
<dbReference type="InterPro" id="IPR011527">
    <property type="entry name" value="ABC1_TM_dom"/>
</dbReference>
<evidence type="ECO:0000259" key="9">
    <source>
        <dbReference type="PROSITE" id="PS50893"/>
    </source>
</evidence>
<dbReference type="EMBL" id="JH159160">
    <property type="protein sequence ID" value="EGZ09176.1"/>
    <property type="molecule type" value="Genomic_DNA"/>
</dbReference>
<dbReference type="CDD" id="cd18578">
    <property type="entry name" value="ABC_6TM_Pgp_ABCB1_D2_like"/>
    <property type="match status" value="1"/>
</dbReference>
<evidence type="ECO:0000313" key="11">
    <source>
        <dbReference type="EMBL" id="EGZ09176.1"/>
    </source>
</evidence>
<keyword evidence="12" id="KW-1185">Reference proteome</keyword>
<evidence type="ECO:0008006" key="13">
    <source>
        <dbReference type="Google" id="ProtNLM"/>
    </source>
</evidence>
<feature type="domain" description="ABC transporter" evidence="9">
    <location>
        <begin position="326"/>
        <end position="564"/>
    </location>
</feature>
<protein>
    <recommendedName>
        <fullName evidence="13">Multidrug resistance protein ABC superfamily</fullName>
    </recommendedName>
</protein>
<name>G5A771_PHYSP</name>
<reference evidence="11 12" key="1">
    <citation type="journal article" date="2006" name="Science">
        <title>Phytophthora genome sequences uncover evolutionary origins and mechanisms of pathogenesis.</title>
        <authorList>
            <person name="Tyler B.M."/>
            <person name="Tripathy S."/>
            <person name="Zhang X."/>
            <person name="Dehal P."/>
            <person name="Jiang R.H."/>
            <person name="Aerts A."/>
            <person name="Arredondo F.D."/>
            <person name="Baxter L."/>
            <person name="Bensasson D."/>
            <person name="Beynon J.L."/>
            <person name="Chapman J."/>
            <person name="Damasceno C.M."/>
            <person name="Dorrance A.E."/>
            <person name="Dou D."/>
            <person name="Dickerman A.W."/>
            <person name="Dubchak I.L."/>
            <person name="Garbelotto M."/>
            <person name="Gijzen M."/>
            <person name="Gordon S.G."/>
            <person name="Govers F."/>
            <person name="Grunwald N.J."/>
            <person name="Huang W."/>
            <person name="Ivors K.L."/>
            <person name="Jones R.W."/>
            <person name="Kamoun S."/>
            <person name="Krampis K."/>
            <person name="Lamour K.H."/>
            <person name="Lee M.K."/>
            <person name="McDonald W.H."/>
            <person name="Medina M."/>
            <person name="Meijer H.J."/>
            <person name="Nordberg E.K."/>
            <person name="Maclean D.J."/>
            <person name="Ospina-Giraldo M.D."/>
            <person name="Morris P.F."/>
            <person name="Phuntumart V."/>
            <person name="Putnam N.H."/>
            <person name="Rash S."/>
            <person name="Rose J.K."/>
            <person name="Sakihama Y."/>
            <person name="Salamov A.A."/>
            <person name="Savidor A."/>
            <person name="Scheuring C.F."/>
            <person name="Smith B.M."/>
            <person name="Sobral B.W."/>
            <person name="Terry A."/>
            <person name="Torto-Alalibo T.A."/>
            <person name="Win J."/>
            <person name="Xu Z."/>
            <person name="Zhang H."/>
            <person name="Grigoriev I.V."/>
            <person name="Rokhsar D.S."/>
            <person name="Boore J.L."/>
        </authorList>
    </citation>
    <scope>NUCLEOTIDE SEQUENCE [LARGE SCALE GENOMIC DNA]</scope>
    <source>
        <strain evidence="11 12">P6497</strain>
    </source>
</reference>
<dbReference type="PROSITE" id="PS50929">
    <property type="entry name" value="ABC_TM1F"/>
    <property type="match status" value="2"/>
</dbReference>
<organism evidence="11 12">
    <name type="scientific">Phytophthora sojae (strain P6497)</name>
    <name type="common">Soybean stem and root rot agent</name>
    <name type="synonym">Phytophthora megasperma f. sp. glycines</name>
    <dbReference type="NCBI Taxonomy" id="1094619"/>
    <lineage>
        <taxon>Eukaryota</taxon>
        <taxon>Sar</taxon>
        <taxon>Stramenopiles</taxon>
        <taxon>Oomycota</taxon>
        <taxon>Peronosporomycetes</taxon>
        <taxon>Peronosporales</taxon>
        <taxon>Peronosporaceae</taxon>
        <taxon>Phytophthora</taxon>
    </lineage>
</organism>
<accession>G5A771</accession>
<dbReference type="OMA" id="PGSIYKQ"/>
<keyword evidence="7 8" id="KW-0472">Membrane</keyword>
<dbReference type="PANTHER" id="PTHR43394">
    <property type="entry name" value="ATP-DEPENDENT PERMEASE MDL1, MITOCHONDRIAL"/>
    <property type="match status" value="1"/>
</dbReference>
<feature type="domain" description="ABC transmembrane type-1" evidence="10">
    <location>
        <begin position="633"/>
        <end position="914"/>
    </location>
</feature>
<dbReference type="InterPro" id="IPR003593">
    <property type="entry name" value="AAA+_ATPase"/>
</dbReference>
<feature type="transmembrane region" description="Helical" evidence="8">
    <location>
        <begin position="787"/>
        <end position="805"/>
    </location>
</feature>
<evidence type="ECO:0000313" key="12">
    <source>
        <dbReference type="Proteomes" id="UP000002640"/>
    </source>
</evidence>
<dbReference type="KEGG" id="psoj:PHYSODRAFT_339546"/>
<dbReference type="SUPFAM" id="SSF52540">
    <property type="entry name" value="P-loop containing nucleoside triphosphate hydrolases"/>
    <property type="match status" value="2"/>
</dbReference>
<keyword evidence="6 8" id="KW-1133">Transmembrane helix</keyword>
<feature type="transmembrane region" description="Helical" evidence="8">
    <location>
        <begin position="88"/>
        <end position="110"/>
    </location>
</feature>
<evidence type="ECO:0000256" key="5">
    <source>
        <dbReference type="ARBA" id="ARBA00022840"/>
    </source>
</evidence>
<evidence type="ECO:0000256" key="4">
    <source>
        <dbReference type="ARBA" id="ARBA00022741"/>
    </source>
</evidence>
<feature type="transmembrane region" description="Helical" evidence="8">
    <location>
        <begin position="176"/>
        <end position="194"/>
    </location>
</feature>
<dbReference type="CDD" id="cd03249">
    <property type="entry name" value="ABC_MTABC3_MDL1_MDL2"/>
    <property type="match status" value="2"/>
</dbReference>
<dbReference type="InterPro" id="IPR003439">
    <property type="entry name" value="ABC_transporter-like_ATP-bd"/>
</dbReference>
<dbReference type="RefSeq" id="XP_009535809.1">
    <property type="nucleotide sequence ID" value="XM_009537514.1"/>
</dbReference>
<dbReference type="PROSITE" id="PS50893">
    <property type="entry name" value="ABC_TRANSPORTER_2"/>
    <property type="match status" value="2"/>
</dbReference>
<dbReference type="GO" id="GO:0005743">
    <property type="term" value="C:mitochondrial inner membrane"/>
    <property type="evidence" value="ECO:0007669"/>
    <property type="project" value="TreeGrafter"/>
</dbReference>
<evidence type="ECO:0000256" key="8">
    <source>
        <dbReference type="SAM" id="Phobius"/>
    </source>
</evidence>
<dbReference type="GeneID" id="20647758"/>
<dbReference type="Gene3D" id="3.40.50.300">
    <property type="entry name" value="P-loop containing nucleotide triphosphate hydrolases"/>
    <property type="match status" value="2"/>
</dbReference>
<proteinExistence type="inferred from homology"/>
<dbReference type="InterPro" id="IPR027417">
    <property type="entry name" value="P-loop_NTPase"/>
</dbReference>
<dbReference type="GO" id="GO:0090374">
    <property type="term" value="P:oligopeptide export from mitochondrion"/>
    <property type="evidence" value="ECO:0007669"/>
    <property type="project" value="TreeGrafter"/>
</dbReference>
<dbReference type="PANTHER" id="PTHR43394:SF27">
    <property type="entry name" value="ATP-DEPENDENT TRANSLOCASE ABCB1-LIKE"/>
    <property type="match status" value="1"/>
</dbReference>
<dbReference type="Pfam" id="PF00005">
    <property type="entry name" value="ABC_tran"/>
    <property type="match status" value="2"/>
</dbReference>
<sequence>MPTMTAHHTDRSRRLVRRTWESEQDSSSSFNFTQLYRYATGFDKFLLAVGILTTGVNGALFPFMAIVFGDVMTGFASVPIDMDTVNKAALDFALIAVGLFFTDYLSYVSFYHSAERQMKALRSEALRRMLYLDIAAGDTVKIKDGMGQKLGDSIRYTIQFYVGFGIGFARGWDITLVMACVIPFTSMSLSWVITTMRIKAEWAQKVYAEAGSVAEETLGSIRTVPSLNGEKKAIAKFETKVLLAEKENIAMHKTSSLVLSGFLGSTWLMQAIGLWYGGWKASQGNATPGDVFAAFFGVMMGAGLLGQISPNITAVSNALGAAKELFRQDRGYFAYPSRPDAQILRDYNVTIEAGQTVAFAGFSGGGKSTLVALLERFYDPSSGTIYLDGRDVKTLNVKWLRSQIGLVSQEPVLFATTIFENIAMGGINVTREEAVAACRLSNTHDFIMSLPDNYDTLVGKKGVSLSGDQKQRIAIARAIVRKPSILVLDEATSALDNESEKLVQQALNDLMASTNMTTLVIAHRLSTIRNADKIVVLKDGRVVESGSHDELLEVVDGIYRSMYCTQELRLNEERHVGTEATSSFVPVSRRTSVASAKTDISSMRAVETNVLDKKPFGLKELAEISRPERNYYVVGIIGACFGGILTPASALLVAEMMTSMTGKFGLYEDSGDQKYLGELYDNVELYGILYIVGAVAVVLFTLQTYSFKLIGEKVTTRLRHANFEGLCRQNVGFFDDKKNATGALTADLATNAVKVALLSGDSQAQVWQAVFTMLAALVISFGFGSWLLSLIMLAILPLLAFGILARMKEMEGRSLISDDLAVPGAHVSGVLGNIRTVAALGIQQKSAAVKEAQVNGLSLGFSSFIFMAAYALIFWFGANDGTIDVSEMMRTLMAIMMSIQIAGSASKFFGDAPKAFQAGSTIFALRDHVTPIDSFSSDGVRLPKLEGRLDFRDISFRYPTRPEVSVLKHYNLSIEAGETVAFCGPSGGGKSTIISLIERFYDPVDGEVMLDGYNIKDLNLSWLRSHIGLVGQEPMLFIGTIAENIAYGLAEEPSQQEIEEAAKMANAHDFISKFPDGYDTQVGMKGEQLSGGQTQRIAIARAILKNPDILLLDEATSALDSESEKVVQEALDKVMALKRRTTIIIAHRLSTIRKADKICVVSGGRIAEQGTHQELLGRNGIYAGLVSSASS</sequence>
<keyword evidence="3 8" id="KW-0812">Transmembrane</keyword>
<feature type="transmembrane region" description="Helical" evidence="8">
    <location>
        <begin position="153"/>
        <end position="170"/>
    </location>
</feature>
<dbReference type="Gene3D" id="1.20.1560.10">
    <property type="entry name" value="ABC transporter type 1, transmembrane domain"/>
    <property type="match status" value="2"/>
</dbReference>
<feature type="transmembrane region" description="Helical" evidence="8">
    <location>
        <begin position="256"/>
        <end position="279"/>
    </location>
</feature>
<evidence type="ECO:0000256" key="6">
    <source>
        <dbReference type="ARBA" id="ARBA00022989"/>
    </source>
</evidence>
<evidence type="ECO:0000256" key="3">
    <source>
        <dbReference type="ARBA" id="ARBA00022692"/>
    </source>
</evidence>
<feature type="transmembrane region" description="Helical" evidence="8">
    <location>
        <begin position="631"/>
        <end position="654"/>
    </location>
</feature>
<dbReference type="GO" id="GO:0016887">
    <property type="term" value="F:ATP hydrolysis activity"/>
    <property type="evidence" value="ECO:0007669"/>
    <property type="project" value="InterPro"/>
</dbReference>
<feature type="transmembrane region" description="Helical" evidence="8">
    <location>
        <begin position="45"/>
        <end position="68"/>
    </location>
</feature>
<dbReference type="SUPFAM" id="SSF90123">
    <property type="entry name" value="ABC transporter transmembrane region"/>
    <property type="match status" value="2"/>
</dbReference>
<evidence type="ECO:0000256" key="7">
    <source>
        <dbReference type="ARBA" id="ARBA00023136"/>
    </source>
</evidence>
<evidence type="ECO:0000256" key="2">
    <source>
        <dbReference type="ARBA" id="ARBA00007577"/>
    </source>
</evidence>
<keyword evidence="4" id="KW-0547">Nucleotide-binding</keyword>
<dbReference type="Pfam" id="PF00664">
    <property type="entry name" value="ABC_membrane"/>
    <property type="match status" value="2"/>
</dbReference>
<feature type="transmembrane region" description="Helical" evidence="8">
    <location>
        <begin position="291"/>
        <end position="308"/>
    </location>
</feature>
<dbReference type="SMR" id="G5A771"/>
<comment type="similarity">
    <text evidence="2">Belongs to the ABC transporter superfamily. ABCB family. Multidrug resistance exporter (TC 3.A.1.201) subfamily.</text>
</comment>
<keyword evidence="5" id="KW-0067">ATP-binding</keyword>